<feature type="binding site" evidence="9">
    <location>
        <position position="123"/>
    </location>
    <ligand>
        <name>Mg(2+)</name>
        <dbReference type="ChEBI" id="CHEBI:18420"/>
    </ligand>
</feature>
<protein>
    <recommendedName>
        <fullName evidence="9">Ribonuclease 3</fullName>
        <ecNumber evidence="9">3.1.26.3</ecNumber>
    </recommendedName>
    <alternativeName>
        <fullName evidence="9">Ribonuclease III</fullName>
        <shortName evidence="9">RNase III</shortName>
    </alternativeName>
</protein>
<evidence type="ECO:0000313" key="13">
    <source>
        <dbReference type="Proteomes" id="UP000231408"/>
    </source>
</evidence>
<comment type="similarity">
    <text evidence="2">Belongs to the ribonuclease III family.</text>
</comment>
<feature type="active site" evidence="9">
    <location>
        <position position="50"/>
    </location>
</feature>
<dbReference type="FunFam" id="1.10.1520.10:FF:000001">
    <property type="entry name" value="Ribonuclease 3"/>
    <property type="match status" value="1"/>
</dbReference>
<dbReference type="Pfam" id="PF14622">
    <property type="entry name" value="Ribonucleas_3_3"/>
    <property type="match status" value="1"/>
</dbReference>
<dbReference type="GO" id="GO:0005737">
    <property type="term" value="C:cytoplasm"/>
    <property type="evidence" value="ECO:0007669"/>
    <property type="project" value="UniProtKB-SubCell"/>
</dbReference>
<evidence type="ECO:0000256" key="6">
    <source>
        <dbReference type="ARBA" id="ARBA00022759"/>
    </source>
</evidence>
<dbReference type="InterPro" id="IPR014720">
    <property type="entry name" value="dsRBD_dom"/>
</dbReference>
<dbReference type="SMART" id="SM00535">
    <property type="entry name" value="RIBOc"/>
    <property type="match status" value="1"/>
</dbReference>
<dbReference type="CDD" id="cd00593">
    <property type="entry name" value="RIBOc"/>
    <property type="match status" value="1"/>
</dbReference>
<keyword evidence="9" id="KW-0819">tRNA processing</keyword>
<dbReference type="SUPFAM" id="SSF54768">
    <property type="entry name" value="dsRNA-binding domain-like"/>
    <property type="match status" value="1"/>
</dbReference>
<evidence type="ECO:0000256" key="9">
    <source>
        <dbReference type="HAMAP-Rule" id="MF_00104"/>
    </source>
</evidence>
<feature type="binding site" evidence="9">
    <location>
        <position position="46"/>
    </location>
    <ligand>
        <name>Mg(2+)</name>
        <dbReference type="ChEBI" id="CHEBI:18420"/>
    </ligand>
</feature>
<dbReference type="InterPro" id="IPR011907">
    <property type="entry name" value="RNase_III"/>
</dbReference>
<keyword evidence="6 9" id="KW-0255">Endonuclease</keyword>
<keyword evidence="8 9" id="KW-0694">RNA-binding</keyword>
<proteinExistence type="inferred from homology"/>
<dbReference type="GO" id="GO:0006364">
    <property type="term" value="P:rRNA processing"/>
    <property type="evidence" value="ECO:0007669"/>
    <property type="project" value="UniProtKB-UniRule"/>
</dbReference>
<evidence type="ECO:0000256" key="8">
    <source>
        <dbReference type="ARBA" id="ARBA00022884"/>
    </source>
</evidence>
<dbReference type="InterPro" id="IPR036389">
    <property type="entry name" value="RNase_III_sf"/>
</dbReference>
<dbReference type="AlphaFoldDB" id="A0A2G9ZNV6"/>
<comment type="subunit">
    <text evidence="9">Homodimer.</text>
</comment>
<dbReference type="Gene3D" id="1.10.1520.10">
    <property type="entry name" value="Ribonuclease III domain"/>
    <property type="match status" value="1"/>
</dbReference>
<feature type="domain" description="RNase III" evidence="11">
    <location>
        <begin position="4"/>
        <end position="134"/>
    </location>
</feature>
<dbReference type="SUPFAM" id="SSF69065">
    <property type="entry name" value="RNase III domain-like"/>
    <property type="match status" value="1"/>
</dbReference>
<accession>A0A2G9ZNV6</accession>
<keyword evidence="4 9" id="KW-0507">mRNA processing</keyword>
<name>A0A2G9ZNV6_9BACT</name>
<feature type="binding site" evidence="9">
    <location>
        <position position="120"/>
    </location>
    <ligand>
        <name>Mg(2+)</name>
        <dbReference type="ChEBI" id="CHEBI:18420"/>
    </ligand>
</feature>
<dbReference type="HAMAP" id="MF_00104">
    <property type="entry name" value="RNase_III"/>
    <property type="match status" value="1"/>
</dbReference>
<evidence type="ECO:0000256" key="4">
    <source>
        <dbReference type="ARBA" id="ARBA00022664"/>
    </source>
</evidence>
<keyword evidence="9" id="KW-0963">Cytoplasm</keyword>
<keyword evidence="3 9" id="KW-0698">rRNA processing</keyword>
<keyword evidence="7 9" id="KW-0378">Hydrolase</keyword>
<keyword evidence="9" id="KW-0479">Metal-binding</keyword>
<evidence type="ECO:0000259" key="10">
    <source>
        <dbReference type="PROSITE" id="PS50137"/>
    </source>
</evidence>
<dbReference type="GO" id="GO:0019843">
    <property type="term" value="F:rRNA binding"/>
    <property type="evidence" value="ECO:0007669"/>
    <property type="project" value="UniProtKB-KW"/>
</dbReference>
<dbReference type="PANTHER" id="PTHR11207:SF0">
    <property type="entry name" value="RIBONUCLEASE 3"/>
    <property type="match status" value="1"/>
</dbReference>
<gene>
    <name evidence="9 12" type="primary">rnc</name>
    <name evidence="12" type="ORF">COX21_00720</name>
</gene>
<keyword evidence="9" id="KW-0699">rRNA-binding</keyword>
<sequence>MSSLVKLEEAIGINFQNKDLLKQALTHRSYLNEHPEFKFGQNERLEFLGDAVLEIIVTEYLFVNFPNTPEGDLTNWRASLVNAKMLYQVANNLGVENYLLLSKGEAKDKNTKARQYILANSIEAIIGAIYLDQGIETAKGFIVKNIISQLDAILKNQTYLDPKSKFQELAQEKEGITPIYKTIREEGPDHEKLFTVGLYLGEELISEGDGLSKQEAQVKAAEMGLEKKGW</sequence>
<keyword evidence="9" id="KW-0460">Magnesium</keyword>
<dbReference type="GO" id="GO:0008033">
    <property type="term" value="P:tRNA processing"/>
    <property type="evidence" value="ECO:0007669"/>
    <property type="project" value="UniProtKB-KW"/>
</dbReference>
<evidence type="ECO:0000256" key="5">
    <source>
        <dbReference type="ARBA" id="ARBA00022722"/>
    </source>
</evidence>
<comment type="subcellular location">
    <subcellularLocation>
        <location evidence="9">Cytoplasm</location>
    </subcellularLocation>
</comment>
<comment type="caution">
    <text evidence="12">The sequence shown here is derived from an EMBL/GenBank/DDBJ whole genome shotgun (WGS) entry which is preliminary data.</text>
</comment>
<evidence type="ECO:0000256" key="7">
    <source>
        <dbReference type="ARBA" id="ARBA00022801"/>
    </source>
</evidence>
<dbReference type="Pfam" id="PF00035">
    <property type="entry name" value="dsrm"/>
    <property type="match status" value="1"/>
</dbReference>
<dbReference type="PROSITE" id="PS00517">
    <property type="entry name" value="RNASE_3_1"/>
    <property type="match status" value="1"/>
</dbReference>
<organism evidence="12 13">
    <name type="scientific">Candidatus Falkowbacteria bacterium CG23_combo_of_CG06-09_8_20_14_all_41_10</name>
    <dbReference type="NCBI Taxonomy" id="1974571"/>
    <lineage>
        <taxon>Bacteria</taxon>
        <taxon>Candidatus Falkowiibacteriota</taxon>
    </lineage>
</organism>
<dbReference type="EMBL" id="PCSE01000024">
    <property type="protein sequence ID" value="PIP34842.1"/>
    <property type="molecule type" value="Genomic_DNA"/>
</dbReference>
<evidence type="ECO:0000256" key="2">
    <source>
        <dbReference type="ARBA" id="ARBA00010183"/>
    </source>
</evidence>
<dbReference type="InterPro" id="IPR000999">
    <property type="entry name" value="RNase_III_dom"/>
</dbReference>
<dbReference type="SMART" id="SM00358">
    <property type="entry name" value="DSRM"/>
    <property type="match status" value="1"/>
</dbReference>
<dbReference type="GO" id="GO:0046872">
    <property type="term" value="F:metal ion binding"/>
    <property type="evidence" value="ECO:0007669"/>
    <property type="project" value="UniProtKB-KW"/>
</dbReference>
<dbReference type="GO" id="GO:0006397">
    <property type="term" value="P:mRNA processing"/>
    <property type="evidence" value="ECO:0007669"/>
    <property type="project" value="UniProtKB-UniRule"/>
</dbReference>
<feature type="active site" evidence="9">
    <location>
        <position position="123"/>
    </location>
</feature>
<keyword evidence="5 9" id="KW-0540">Nuclease</keyword>
<dbReference type="NCBIfam" id="TIGR02191">
    <property type="entry name" value="RNaseIII"/>
    <property type="match status" value="1"/>
</dbReference>
<dbReference type="Proteomes" id="UP000231408">
    <property type="component" value="Unassembled WGS sequence"/>
</dbReference>
<dbReference type="CDD" id="cd10845">
    <property type="entry name" value="DSRM_RNAse_III_family"/>
    <property type="match status" value="1"/>
</dbReference>
<reference evidence="12 13" key="1">
    <citation type="submission" date="2017-09" db="EMBL/GenBank/DDBJ databases">
        <title>Depth-based differentiation of microbial function through sediment-hosted aquifers and enrichment of novel symbionts in the deep terrestrial subsurface.</title>
        <authorList>
            <person name="Probst A.J."/>
            <person name="Ladd B."/>
            <person name="Jarett J.K."/>
            <person name="Geller-Mcgrath D.E."/>
            <person name="Sieber C.M."/>
            <person name="Emerson J.B."/>
            <person name="Anantharaman K."/>
            <person name="Thomas B.C."/>
            <person name="Malmstrom R."/>
            <person name="Stieglmeier M."/>
            <person name="Klingl A."/>
            <person name="Woyke T."/>
            <person name="Ryan C.M."/>
            <person name="Banfield J.F."/>
        </authorList>
    </citation>
    <scope>NUCLEOTIDE SEQUENCE [LARGE SCALE GENOMIC DNA]</scope>
    <source>
        <strain evidence="12">CG23_combo_of_CG06-09_8_20_14_all_41_10</strain>
    </source>
</reference>
<evidence type="ECO:0000256" key="3">
    <source>
        <dbReference type="ARBA" id="ARBA00022552"/>
    </source>
</evidence>
<evidence type="ECO:0000259" key="11">
    <source>
        <dbReference type="PROSITE" id="PS50142"/>
    </source>
</evidence>
<comment type="catalytic activity">
    <reaction evidence="1 9">
        <text>Endonucleolytic cleavage to 5'-phosphomonoester.</text>
        <dbReference type="EC" id="3.1.26.3"/>
    </reaction>
</comment>
<dbReference type="Gene3D" id="3.30.160.20">
    <property type="match status" value="1"/>
</dbReference>
<comment type="cofactor">
    <cofactor evidence="9">
        <name>Mg(2+)</name>
        <dbReference type="ChEBI" id="CHEBI:18420"/>
    </cofactor>
</comment>
<comment type="function">
    <text evidence="9">Digests double-stranded RNA. Involved in the processing of primary rRNA transcript to yield the immediate precursors to the large and small rRNAs (23S and 16S). Processes some mRNAs, and tRNAs when they are encoded in the rRNA operon. Processes pre-crRNA and tracrRNA of type II CRISPR loci if present in the organism.</text>
</comment>
<feature type="domain" description="DRBM" evidence="10">
    <location>
        <begin position="161"/>
        <end position="230"/>
    </location>
</feature>
<dbReference type="GO" id="GO:0010468">
    <property type="term" value="P:regulation of gene expression"/>
    <property type="evidence" value="ECO:0007669"/>
    <property type="project" value="TreeGrafter"/>
</dbReference>
<dbReference type="GO" id="GO:0004525">
    <property type="term" value="F:ribonuclease III activity"/>
    <property type="evidence" value="ECO:0007669"/>
    <property type="project" value="UniProtKB-UniRule"/>
</dbReference>
<evidence type="ECO:0000313" key="12">
    <source>
        <dbReference type="EMBL" id="PIP34842.1"/>
    </source>
</evidence>
<dbReference type="PROSITE" id="PS50137">
    <property type="entry name" value="DS_RBD"/>
    <property type="match status" value="1"/>
</dbReference>
<dbReference type="GO" id="GO:0003725">
    <property type="term" value="F:double-stranded RNA binding"/>
    <property type="evidence" value="ECO:0007669"/>
    <property type="project" value="TreeGrafter"/>
</dbReference>
<dbReference type="PANTHER" id="PTHR11207">
    <property type="entry name" value="RIBONUCLEASE III"/>
    <property type="match status" value="1"/>
</dbReference>
<dbReference type="PROSITE" id="PS50142">
    <property type="entry name" value="RNASE_3_2"/>
    <property type="match status" value="1"/>
</dbReference>
<evidence type="ECO:0000256" key="1">
    <source>
        <dbReference type="ARBA" id="ARBA00000109"/>
    </source>
</evidence>
<dbReference type="EC" id="3.1.26.3" evidence="9"/>